<dbReference type="Pfam" id="PF01266">
    <property type="entry name" value="DAO"/>
    <property type="match status" value="1"/>
</dbReference>
<dbReference type="Gene3D" id="3.50.50.60">
    <property type="entry name" value="FAD/NAD(P)-binding domain"/>
    <property type="match status" value="1"/>
</dbReference>
<proteinExistence type="predicted"/>
<evidence type="ECO:0000313" key="2">
    <source>
        <dbReference type="EMBL" id="CAA9533111.1"/>
    </source>
</evidence>
<sequence length="92" mass="10018">MTRQAGTVIVGGGIWGLSTAYHLARAGRTDVQVLERNDELFDETTSQAAGLVGQIRATPLMRRAVRYAIDLFAGFERETGHDPGFRQVGSLL</sequence>
<feature type="domain" description="FAD dependent oxidoreductase" evidence="1">
    <location>
        <begin position="8"/>
        <end position="91"/>
    </location>
</feature>
<dbReference type="SUPFAM" id="SSF51905">
    <property type="entry name" value="FAD/NAD(P)-binding domain"/>
    <property type="match status" value="1"/>
</dbReference>
<gene>
    <name evidence="2" type="ORF">AVDCRST_MAG05-4604</name>
</gene>
<dbReference type="InterPro" id="IPR036188">
    <property type="entry name" value="FAD/NAD-bd_sf"/>
</dbReference>
<protein>
    <submittedName>
        <fullName evidence="2">Sarcosine dehydrogenase</fullName>
        <ecNumber evidence="2">1.5.99.1</ecNumber>
    </submittedName>
</protein>
<keyword evidence="2" id="KW-0560">Oxidoreductase</keyword>
<dbReference type="GO" id="GO:0016491">
    <property type="term" value="F:oxidoreductase activity"/>
    <property type="evidence" value="ECO:0007669"/>
    <property type="project" value="UniProtKB-KW"/>
</dbReference>
<dbReference type="EMBL" id="CADCVM010000500">
    <property type="protein sequence ID" value="CAA9533111.1"/>
    <property type="molecule type" value="Genomic_DNA"/>
</dbReference>
<dbReference type="GO" id="GO:0005737">
    <property type="term" value="C:cytoplasm"/>
    <property type="evidence" value="ECO:0007669"/>
    <property type="project" value="TreeGrafter"/>
</dbReference>
<organism evidence="2">
    <name type="scientific">uncultured Rubrobacteraceae bacterium</name>
    <dbReference type="NCBI Taxonomy" id="349277"/>
    <lineage>
        <taxon>Bacteria</taxon>
        <taxon>Bacillati</taxon>
        <taxon>Actinomycetota</taxon>
        <taxon>Rubrobacteria</taxon>
        <taxon>Rubrobacterales</taxon>
        <taxon>Rubrobacteraceae</taxon>
        <taxon>environmental samples</taxon>
    </lineage>
</organism>
<dbReference type="AlphaFoldDB" id="A0A6J4TVD5"/>
<dbReference type="InterPro" id="IPR006076">
    <property type="entry name" value="FAD-dep_OxRdtase"/>
</dbReference>
<accession>A0A6J4TVD5</accession>
<name>A0A6J4TVD5_9ACTN</name>
<evidence type="ECO:0000259" key="1">
    <source>
        <dbReference type="Pfam" id="PF01266"/>
    </source>
</evidence>
<dbReference type="EC" id="1.5.99.1" evidence="2"/>
<dbReference type="PANTHER" id="PTHR13847:SF193">
    <property type="entry name" value="PYRUVATE DEHYDROGENASE PHOSPHATASE REGULATORY SUBUNIT, MITOCHONDRIAL"/>
    <property type="match status" value="1"/>
</dbReference>
<feature type="non-terminal residue" evidence="2">
    <location>
        <position position="92"/>
    </location>
</feature>
<dbReference type="PANTHER" id="PTHR13847">
    <property type="entry name" value="SARCOSINE DEHYDROGENASE-RELATED"/>
    <property type="match status" value="1"/>
</dbReference>
<reference evidence="2" key="1">
    <citation type="submission" date="2020-02" db="EMBL/GenBank/DDBJ databases">
        <authorList>
            <person name="Meier V. D."/>
        </authorList>
    </citation>
    <scope>NUCLEOTIDE SEQUENCE</scope>
    <source>
        <strain evidence="2">AVDCRST_MAG05</strain>
    </source>
</reference>